<sequence>MAKDQLKPRLCRMLKGESGYGFHLHGEKGKSGQFIRKVEPGSPAEAAGLRAGDRVVEVNGLNVEQETHHQVRDGAGHTGTGAERGCARRSLPAAGRAGLSPEISPLEHPRPGSAGVAAAVRWMLPENARAGLGVAPDPQLRAGSRCWAQDAAVVSRVASWAPRNRAEPQFLRTERLLVPGEPGSMEQGTATSAGAAAGGTVVQRIKAVETETRLLVVDKETDEYLCSLRLTCTEDMVHNGILLGSAVAPAKGLASDNGEVWKPQLDLSGGSLQRHSHSFSSHGSRKVRAQRGVRAAPWHLLPP</sequence>
<dbReference type="GO" id="GO:0072659">
    <property type="term" value="P:protein localization to plasma membrane"/>
    <property type="evidence" value="ECO:0007669"/>
    <property type="project" value="TreeGrafter"/>
</dbReference>
<evidence type="ECO:0000256" key="1">
    <source>
        <dbReference type="ARBA" id="ARBA00022737"/>
    </source>
</evidence>
<accession>A0A3L8RX43</accession>
<keyword evidence="1" id="KW-0677">Repeat</keyword>
<dbReference type="CDD" id="cd06768">
    <property type="entry name" value="PDZ_NHERF-like"/>
    <property type="match status" value="1"/>
</dbReference>
<dbReference type="GO" id="GO:0005102">
    <property type="term" value="F:signaling receptor binding"/>
    <property type="evidence" value="ECO:0007669"/>
    <property type="project" value="TreeGrafter"/>
</dbReference>
<evidence type="ECO:0000313" key="4">
    <source>
        <dbReference type="EMBL" id="RLV89591.1"/>
    </source>
</evidence>
<dbReference type="Pfam" id="PF00595">
    <property type="entry name" value="PDZ"/>
    <property type="match status" value="1"/>
</dbReference>
<dbReference type="PANTHER" id="PTHR14191:SF4">
    <property type="entry name" value="NA(+)_H(+) EXCHANGE REGULATORY COFACTOR NHE-RF2"/>
    <property type="match status" value="1"/>
</dbReference>
<dbReference type="InterPro" id="IPR001478">
    <property type="entry name" value="PDZ"/>
</dbReference>
<reference evidence="4 5" key="1">
    <citation type="journal article" date="2018" name="Proc. R. Soc. B">
        <title>A non-coding region near Follistatin controls head colour polymorphism in the Gouldian finch.</title>
        <authorList>
            <person name="Toomey M.B."/>
            <person name="Marques C.I."/>
            <person name="Andrade P."/>
            <person name="Araujo P.M."/>
            <person name="Sabatino S."/>
            <person name="Gazda M.A."/>
            <person name="Afonso S."/>
            <person name="Lopes R.J."/>
            <person name="Corbo J.C."/>
            <person name="Carneiro M."/>
        </authorList>
    </citation>
    <scope>NUCLEOTIDE SEQUENCE [LARGE SCALE GENOMIC DNA]</scope>
    <source>
        <strain evidence="4">Red01</strain>
        <tissue evidence="4">Muscle</tissue>
    </source>
</reference>
<dbReference type="PROSITE" id="PS50106">
    <property type="entry name" value="PDZ"/>
    <property type="match status" value="1"/>
</dbReference>
<dbReference type="Proteomes" id="UP000276834">
    <property type="component" value="Unassembled WGS sequence"/>
</dbReference>
<dbReference type="GO" id="GO:0016324">
    <property type="term" value="C:apical plasma membrane"/>
    <property type="evidence" value="ECO:0007669"/>
    <property type="project" value="TreeGrafter"/>
</dbReference>
<dbReference type="SMART" id="SM00228">
    <property type="entry name" value="PDZ"/>
    <property type="match status" value="1"/>
</dbReference>
<proteinExistence type="predicted"/>
<dbReference type="InterPro" id="IPR036034">
    <property type="entry name" value="PDZ_sf"/>
</dbReference>
<feature type="region of interest" description="Disordered" evidence="2">
    <location>
        <begin position="269"/>
        <end position="292"/>
    </location>
</feature>
<dbReference type="AlphaFoldDB" id="A0A3L8RX43"/>
<dbReference type="OrthoDB" id="10007415at2759"/>
<protein>
    <recommendedName>
        <fullName evidence="3">PDZ domain-containing protein</fullName>
    </recommendedName>
</protein>
<dbReference type="GO" id="GO:0043495">
    <property type="term" value="F:protein-membrane adaptor activity"/>
    <property type="evidence" value="ECO:0007669"/>
    <property type="project" value="TreeGrafter"/>
</dbReference>
<dbReference type="EMBL" id="QUSF01000142">
    <property type="protein sequence ID" value="RLV89591.1"/>
    <property type="molecule type" value="Genomic_DNA"/>
</dbReference>
<name>A0A3L8RX43_CHLGU</name>
<keyword evidence="5" id="KW-1185">Reference proteome</keyword>
<evidence type="ECO:0000256" key="2">
    <source>
        <dbReference type="SAM" id="MobiDB-lite"/>
    </source>
</evidence>
<dbReference type="SUPFAM" id="SSF50156">
    <property type="entry name" value="PDZ domain-like"/>
    <property type="match status" value="1"/>
</dbReference>
<feature type="domain" description="PDZ" evidence="3">
    <location>
        <begin position="10"/>
        <end position="71"/>
    </location>
</feature>
<organism evidence="4 5">
    <name type="scientific">Chloebia gouldiae</name>
    <name type="common">Gouldian finch</name>
    <name type="synonym">Erythrura gouldiae</name>
    <dbReference type="NCBI Taxonomy" id="44316"/>
    <lineage>
        <taxon>Eukaryota</taxon>
        <taxon>Metazoa</taxon>
        <taxon>Chordata</taxon>
        <taxon>Craniata</taxon>
        <taxon>Vertebrata</taxon>
        <taxon>Euteleostomi</taxon>
        <taxon>Archelosauria</taxon>
        <taxon>Archosauria</taxon>
        <taxon>Dinosauria</taxon>
        <taxon>Saurischia</taxon>
        <taxon>Theropoda</taxon>
        <taxon>Coelurosauria</taxon>
        <taxon>Aves</taxon>
        <taxon>Neognathae</taxon>
        <taxon>Neoaves</taxon>
        <taxon>Telluraves</taxon>
        <taxon>Australaves</taxon>
        <taxon>Passeriformes</taxon>
        <taxon>Passeroidea</taxon>
        <taxon>Passeridae</taxon>
        <taxon>Chloebia</taxon>
    </lineage>
</organism>
<gene>
    <name evidence="4" type="ORF">DV515_00014792</name>
</gene>
<dbReference type="InterPro" id="IPR051067">
    <property type="entry name" value="NHER"/>
</dbReference>
<dbReference type="Gene3D" id="2.30.42.10">
    <property type="match status" value="1"/>
</dbReference>
<dbReference type="PANTHER" id="PTHR14191">
    <property type="entry name" value="PDZ DOMAIN CONTAINING PROTEIN"/>
    <property type="match status" value="1"/>
</dbReference>
<evidence type="ECO:0000259" key="3">
    <source>
        <dbReference type="PROSITE" id="PS50106"/>
    </source>
</evidence>
<evidence type="ECO:0000313" key="5">
    <source>
        <dbReference type="Proteomes" id="UP000276834"/>
    </source>
</evidence>
<comment type="caution">
    <text evidence="4">The sequence shown here is derived from an EMBL/GenBank/DDBJ whole genome shotgun (WGS) entry which is preliminary data.</text>
</comment>